<dbReference type="InterPro" id="IPR003848">
    <property type="entry name" value="DUF218"/>
</dbReference>
<proteinExistence type="predicted"/>
<dbReference type="RefSeq" id="WP_093734136.1">
    <property type="nucleotide sequence ID" value="NZ_FNJD01000023.1"/>
</dbReference>
<sequence length="260" mass="28243">MDTVFFIVSKLVGALLRPDTWIVIALASIVLALTLQRRRMALWISSISLALLIALSTLPLGDLLLQPIERRYPANPDLDAVDGIIVLGGGENARASAFWSQVQLNEGAERYTAALALARRFPKAQVLFAGGSGALRDLTGGIASEASIAEQLFLDQGIDPDRLLLEGRSRNTADNARLSLALANPSTDEMWVLVTSAFHLPRAMLSFEAAGWSGLVAWPVDYRTSGFTDNIGWNLTRNLQVLNTGIREKVGQLAYRVTGR</sequence>
<dbReference type="PANTHER" id="PTHR30336:SF4">
    <property type="entry name" value="ENVELOPE BIOGENESIS FACTOR ELYC"/>
    <property type="match status" value="1"/>
</dbReference>
<organism evidence="3 4">
    <name type="scientific">Sulfitobacter litoralis</name>
    <dbReference type="NCBI Taxonomy" id="335975"/>
    <lineage>
        <taxon>Bacteria</taxon>
        <taxon>Pseudomonadati</taxon>
        <taxon>Pseudomonadota</taxon>
        <taxon>Alphaproteobacteria</taxon>
        <taxon>Rhodobacterales</taxon>
        <taxon>Roseobacteraceae</taxon>
        <taxon>Sulfitobacter</taxon>
    </lineage>
</organism>
<keyword evidence="1" id="KW-1133">Transmembrane helix</keyword>
<dbReference type="Gene3D" id="3.40.50.620">
    <property type="entry name" value="HUPs"/>
    <property type="match status" value="1"/>
</dbReference>
<dbReference type="Pfam" id="PF02698">
    <property type="entry name" value="DUF218"/>
    <property type="match status" value="1"/>
</dbReference>
<protein>
    <submittedName>
        <fullName evidence="3">Uncharacterized SAM-binding protein YcdF, DUF218 family</fullName>
    </submittedName>
</protein>
<evidence type="ECO:0000256" key="1">
    <source>
        <dbReference type="SAM" id="Phobius"/>
    </source>
</evidence>
<dbReference type="EMBL" id="FNJD01000023">
    <property type="protein sequence ID" value="SDP62122.1"/>
    <property type="molecule type" value="Genomic_DNA"/>
</dbReference>
<evidence type="ECO:0000259" key="2">
    <source>
        <dbReference type="Pfam" id="PF02698"/>
    </source>
</evidence>
<reference evidence="3 4" key="1">
    <citation type="submission" date="2016-10" db="EMBL/GenBank/DDBJ databases">
        <authorList>
            <person name="Varghese N."/>
            <person name="Submissions S."/>
        </authorList>
    </citation>
    <scope>NUCLEOTIDE SEQUENCE [LARGE SCALE GENOMIC DNA]</scope>
    <source>
        <strain evidence="3 4">DSM 17584</strain>
    </source>
</reference>
<evidence type="ECO:0000313" key="3">
    <source>
        <dbReference type="EMBL" id="SDP62122.1"/>
    </source>
</evidence>
<comment type="caution">
    <text evidence="3">The sequence shown here is derived from an EMBL/GenBank/DDBJ whole genome shotgun (WGS) entry which is preliminary data.</text>
</comment>
<feature type="domain" description="DUF218" evidence="2">
    <location>
        <begin position="82"/>
        <end position="230"/>
    </location>
</feature>
<feature type="transmembrane region" description="Helical" evidence="1">
    <location>
        <begin position="42"/>
        <end position="61"/>
    </location>
</feature>
<accession>A0ABY0SUK4</accession>
<name>A0ABY0SUK4_9RHOB</name>
<gene>
    <name evidence="3" type="ORF">SAMN04488512_12335</name>
</gene>
<dbReference type="Proteomes" id="UP000198646">
    <property type="component" value="Unassembled WGS sequence"/>
</dbReference>
<feature type="transmembrane region" description="Helical" evidence="1">
    <location>
        <begin position="20"/>
        <end position="35"/>
    </location>
</feature>
<dbReference type="PANTHER" id="PTHR30336">
    <property type="entry name" value="INNER MEMBRANE PROTEIN, PROBABLE PERMEASE"/>
    <property type="match status" value="1"/>
</dbReference>
<evidence type="ECO:0000313" key="4">
    <source>
        <dbReference type="Proteomes" id="UP000198646"/>
    </source>
</evidence>
<keyword evidence="1" id="KW-0472">Membrane</keyword>
<dbReference type="InterPro" id="IPR051599">
    <property type="entry name" value="Cell_Envelope_Assoc"/>
</dbReference>
<keyword evidence="4" id="KW-1185">Reference proteome</keyword>
<dbReference type="CDD" id="cd06259">
    <property type="entry name" value="YdcF-like"/>
    <property type="match status" value="1"/>
</dbReference>
<dbReference type="InterPro" id="IPR014729">
    <property type="entry name" value="Rossmann-like_a/b/a_fold"/>
</dbReference>
<keyword evidence="1" id="KW-0812">Transmembrane</keyword>